<feature type="compositionally biased region" description="Pro residues" evidence="1">
    <location>
        <begin position="1"/>
        <end position="17"/>
    </location>
</feature>
<evidence type="ECO:0000313" key="3">
    <source>
        <dbReference type="EMBL" id="CAD1831564.1"/>
    </source>
</evidence>
<feature type="compositionally biased region" description="Polar residues" evidence="1">
    <location>
        <begin position="158"/>
        <end position="168"/>
    </location>
</feature>
<dbReference type="InterPro" id="IPR036174">
    <property type="entry name" value="Znf_Sec23_Sec24_sf"/>
</dbReference>
<feature type="compositionally biased region" description="Basic residues" evidence="1">
    <location>
        <begin position="68"/>
        <end position="82"/>
    </location>
</feature>
<gene>
    <name evidence="3" type="ORF">CB5_LOCUS14775</name>
</gene>
<dbReference type="Gene3D" id="2.60.40.1670">
    <property type="entry name" value="beta-sandwich domain of Sec23/24"/>
    <property type="match status" value="1"/>
</dbReference>
<dbReference type="PANTHER" id="PTHR13803:SF4">
    <property type="entry name" value="SECRETORY 24CD, ISOFORM C"/>
    <property type="match status" value="1"/>
</dbReference>
<dbReference type="InterPro" id="IPR050550">
    <property type="entry name" value="SEC23_SEC24_subfamily"/>
</dbReference>
<proteinExistence type="predicted"/>
<evidence type="ECO:0000259" key="2">
    <source>
        <dbReference type="Pfam" id="PF04810"/>
    </source>
</evidence>
<feature type="compositionally biased region" description="Polar residues" evidence="1">
    <location>
        <begin position="140"/>
        <end position="150"/>
    </location>
</feature>
<dbReference type="GO" id="GO:0030127">
    <property type="term" value="C:COPII vesicle coat"/>
    <property type="evidence" value="ECO:0007669"/>
    <property type="project" value="InterPro"/>
</dbReference>
<dbReference type="AlphaFoldDB" id="A0A6V7PL58"/>
<feature type="compositionally biased region" description="Pro residues" evidence="1">
    <location>
        <begin position="58"/>
        <end position="67"/>
    </location>
</feature>
<reference evidence="3" key="1">
    <citation type="submission" date="2020-07" db="EMBL/GenBank/DDBJ databases">
        <authorList>
            <person name="Lin J."/>
        </authorList>
    </citation>
    <scope>NUCLEOTIDE SEQUENCE</scope>
</reference>
<dbReference type="GO" id="GO:0090110">
    <property type="term" value="P:COPII-coated vesicle cargo loading"/>
    <property type="evidence" value="ECO:0007669"/>
    <property type="project" value="TreeGrafter"/>
</dbReference>
<dbReference type="PANTHER" id="PTHR13803">
    <property type="entry name" value="SEC24-RELATED PROTEIN"/>
    <property type="match status" value="1"/>
</dbReference>
<accession>A0A6V7PL58</accession>
<name>A0A6V7PL58_ANACO</name>
<sequence length="374" mass="39919">MASAPPGPQRPRPPFIPNPNTNTNPNPNPSSLPDSFQNLQIGRPPPPSAVPRGVAPLSPFPLPPPSRRLPRRPRPRAFRRRRPADGPARVDQGPLPSAAPPQSHVVRPFPGSPPAGPFTGNPALAGPPNSQPYMAPPSSQPFFGTPSSQPFRGPPSSQPFSRLPSSQPFMGPQPPFSGPPASTAPFGAPAWQPQPRPGAFPGSVPPPVRMPGIPLNAQNQMMPPPPPAMGYSPHAGTQMSTPLKIDPNQIPRPMPTSSVVVFETRQGNQANAANVPPPATSDFVVKDTGNCSPRLMRCTMNHIPCTGDLLSTSSMPLALMVQPFALPHPSEEPIQLVDFGETGPIRCSRCKAYINPFMRFIDQGRRFVCNLCGK</sequence>
<feature type="compositionally biased region" description="Pro residues" evidence="1">
    <location>
        <begin position="192"/>
        <end position="202"/>
    </location>
</feature>
<feature type="region of interest" description="Disordered" evidence="1">
    <location>
        <begin position="1"/>
        <end position="202"/>
    </location>
</feature>
<dbReference type="InterPro" id="IPR006895">
    <property type="entry name" value="Znf_Sec23_Sec24"/>
</dbReference>
<protein>
    <recommendedName>
        <fullName evidence="2">Zinc finger Sec23/Sec24-type domain-containing protein</fullName>
    </recommendedName>
</protein>
<dbReference type="GO" id="GO:0008270">
    <property type="term" value="F:zinc ion binding"/>
    <property type="evidence" value="ECO:0007669"/>
    <property type="project" value="InterPro"/>
</dbReference>
<dbReference type="Pfam" id="PF04810">
    <property type="entry name" value="zf-Sec23_Sec24"/>
    <property type="match status" value="1"/>
</dbReference>
<feature type="compositionally biased region" description="Polar residues" evidence="1">
    <location>
        <begin position="31"/>
        <end position="40"/>
    </location>
</feature>
<organism evidence="3">
    <name type="scientific">Ananas comosus var. bracteatus</name>
    <name type="common">red pineapple</name>
    <dbReference type="NCBI Taxonomy" id="296719"/>
    <lineage>
        <taxon>Eukaryota</taxon>
        <taxon>Viridiplantae</taxon>
        <taxon>Streptophyta</taxon>
        <taxon>Embryophyta</taxon>
        <taxon>Tracheophyta</taxon>
        <taxon>Spermatophyta</taxon>
        <taxon>Magnoliopsida</taxon>
        <taxon>Liliopsida</taxon>
        <taxon>Poales</taxon>
        <taxon>Bromeliaceae</taxon>
        <taxon>Bromelioideae</taxon>
        <taxon>Ananas</taxon>
    </lineage>
</organism>
<dbReference type="Gene3D" id="2.30.30.380">
    <property type="entry name" value="Zn-finger domain of Sec23/24"/>
    <property type="match status" value="1"/>
</dbReference>
<feature type="domain" description="Zinc finger Sec23/Sec24-type" evidence="2">
    <location>
        <begin position="344"/>
        <end position="373"/>
    </location>
</feature>
<dbReference type="EMBL" id="LR862149">
    <property type="protein sequence ID" value="CAD1831564.1"/>
    <property type="molecule type" value="Genomic_DNA"/>
</dbReference>
<dbReference type="GO" id="GO:0000149">
    <property type="term" value="F:SNARE binding"/>
    <property type="evidence" value="ECO:0007669"/>
    <property type="project" value="TreeGrafter"/>
</dbReference>
<dbReference type="SUPFAM" id="SSF81995">
    <property type="entry name" value="beta-sandwich domain of Sec23/24"/>
    <property type="match status" value="1"/>
</dbReference>
<evidence type="ECO:0000256" key="1">
    <source>
        <dbReference type="SAM" id="MobiDB-lite"/>
    </source>
</evidence>
<dbReference type="SUPFAM" id="SSF82919">
    <property type="entry name" value="Zn-finger domain of Sec23/24"/>
    <property type="match status" value="1"/>
</dbReference>
<dbReference type="GO" id="GO:0070971">
    <property type="term" value="C:endoplasmic reticulum exit site"/>
    <property type="evidence" value="ECO:0007669"/>
    <property type="project" value="TreeGrafter"/>
</dbReference>
<dbReference type="GO" id="GO:0006886">
    <property type="term" value="P:intracellular protein transport"/>
    <property type="evidence" value="ECO:0007669"/>
    <property type="project" value="InterPro"/>
</dbReference>